<sequence>MFSIAPIPAFSDNYIWCLVDEETNRAAIVDPGQAEPVERYLQEKGLKLDIILITHHHPDHVGGVAELERKFSPNEIYGPKDSPFQGITQPLSEGDTVTWRQVTFSVLEVPGHTLDHIAYISEQDVIDDAPVLFCGDTLFACGCGRLFEGTPAQMRQSLAKLRGLQPNARVYCAHEYTLANLRFSRDLLPEDDALEAFEVYCKQKRENGAPTLPTTLEEEAALNPFLRWDDEAVIKAVSKRAIDVDSKLSGDDRVFAQVRRAKDTF</sequence>
<comment type="subunit">
    <text evidence="7">Monomer.</text>
</comment>
<accession>N6WRN0</accession>
<evidence type="ECO:0000256" key="3">
    <source>
        <dbReference type="ARBA" id="ARBA00006759"/>
    </source>
</evidence>
<dbReference type="NCBIfam" id="TIGR03413">
    <property type="entry name" value="GSH_gloB"/>
    <property type="match status" value="1"/>
</dbReference>
<evidence type="ECO:0000256" key="1">
    <source>
        <dbReference type="ARBA" id="ARBA00001623"/>
    </source>
</evidence>
<keyword evidence="6 7" id="KW-0862">Zinc</keyword>
<dbReference type="Pfam" id="PF00753">
    <property type="entry name" value="Lactamase_B"/>
    <property type="match status" value="1"/>
</dbReference>
<dbReference type="PANTHER" id="PTHR43705:SF1">
    <property type="entry name" value="HYDROXYACYLGLUTATHIONE HYDROLASE GLOB"/>
    <property type="match status" value="1"/>
</dbReference>
<feature type="binding site" evidence="7">
    <location>
        <position position="136"/>
    </location>
    <ligand>
        <name>Zn(2+)</name>
        <dbReference type="ChEBI" id="CHEBI:29105"/>
        <label>1</label>
    </ligand>
</feature>
<comment type="similarity">
    <text evidence="3 7">Belongs to the metallo-beta-lactamase superfamily. Glyoxalase II family.</text>
</comment>
<evidence type="ECO:0000256" key="5">
    <source>
        <dbReference type="ARBA" id="ARBA00022801"/>
    </source>
</evidence>
<dbReference type="InterPro" id="IPR017782">
    <property type="entry name" value="Hydroxyacylglutathione_Hdrlase"/>
</dbReference>
<organism evidence="9 10">
    <name type="scientific">Marinobacter nanhaiticus D15-8W</name>
    <dbReference type="NCBI Taxonomy" id="626887"/>
    <lineage>
        <taxon>Bacteria</taxon>
        <taxon>Pseudomonadati</taxon>
        <taxon>Pseudomonadota</taxon>
        <taxon>Gammaproteobacteria</taxon>
        <taxon>Pseudomonadales</taxon>
        <taxon>Marinobacteraceae</taxon>
        <taxon>Marinobacter</taxon>
    </lineage>
</organism>
<dbReference type="AlphaFoldDB" id="N6WRN0"/>
<comment type="catalytic activity">
    <reaction evidence="1 7">
        <text>an S-(2-hydroxyacyl)glutathione + H2O = a 2-hydroxy carboxylate + glutathione + H(+)</text>
        <dbReference type="Rhea" id="RHEA:21864"/>
        <dbReference type="ChEBI" id="CHEBI:15377"/>
        <dbReference type="ChEBI" id="CHEBI:15378"/>
        <dbReference type="ChEBI" id="CHEBI:57925"/>
        <dbReference type="ChEBI" id="CHEBI:58896"/>
        <dbReference type="ChEBI" id="CHEBI:71261"/>
        <dbReference type="EC" id="3.1.2.6"/>
    </reaction>
</comment>
<dbReference type="EMBL" id="APLQ01000014">
    <property type="protein sequence ID" value="ENO14196.1"/>
    <property type="molecule type" value="Genomic_DNA"/>
</dbReference>
<feature type="binding site" evidence="7">
    <location>
        <position position="59"/>
    </location>
    <ligand>
        <name>Zn(2+)</name>
        <dbReference type="ChEBI" id="CHEBI:29105"/>
        <label>2</label>
    </ligand>
</feature>
<dbReference type="STRING" id="626887.J057_22420"/>
<dbReference type="GO" id="GO:0019243">
    <property type="term" value="P:methylglyoxal catabolic process to D-lactate via S-lactoyl-glutathione"/>
    <property type="evidence" value="ECO:0007669"/>
    <property type="project" value="UniProtKB-UniRule"/>
</dbReference>
<evidence type="ECO:0000259" key="8">
    <source>
        <dbReference type="SMART" id="SM00849"/>
    </source>
</evidence>
<gene>
    <name evidence="7 9" type="primary">gloB</name>
    <name evidence="9" type="ORF">J057_22420</name>
</gene>
<reference evidence="9 10" key="1">
    <citation type="journal article" date="2013" name="Genome Announc.">
        <title>Genome Sequence of the Polycyclic Aromatic Hydrocarbon-Degrading Bacterium Strain Marinobacter nanhaiticus D15-8WT.</title>
        <authorList>
            <person name="Cui Z."/>
            <person name="Gao W."/>
            <person name="Li Q."/>
            <person name="Xu G."/>
            <person name="Zheng L."/>
        </authorList>
    </citation>
    <scope>NUCLEOTIDE SEQUENCE [LARGE SCALE GENOMIC DNA]</scope>
    <source>
        <strain evidence="9 10">D15-8W</strain>
    </source>
</reference>
<dbReference type="GO" id="GO:0046872">
    <property type="term" value="F:metal ion binding"/>
    <property type="evidence" value="ECO:0007669"/>
    <property type="project" value="UniProtKB-KW"/>
</dbReference>
<comment type="pathway">
    <text evidence="2 7">Secondary metabolite metabolism; methylglyoxal degradation; (R)-lactate from methylglyoxal: step 2/2.</text>
</comment>
<feature type="domain" description="Metallo-beta-lactamase" evidence="8">
    <location>
        <begin position="12"/>
        <end position="174"/>
    </location>
</feature>
<dbReference type="SMART" id="SM00849">
    <property type="entry name" value="Lactamase_B"/>
    <property type="match status" value="1"/>
</dbReference>
<keyword evidence="10" id="KW-1185">Reference proteome</keyword>
<evidence type="ECO:0000256" key="4">
    <source>
        <dbReference type="ARBA" id="ARBA00022723"/>
    </source>
</evidence>
<dbReference type="InterPro" id="IPR032282">
    <property type="entry name" value="HAGH_C"/>
</dbReference>
<comment type="function">
    <text evidence="7">Thiolesterase that catalyzes the hydrolysis of S-D-lactoyl-glutathione to form glutathione and D-lactic acid.</text>
</comment>
<dbReference type="InterPro" id="IPR035680">
    <property type="entry name" value="Clx_II_MBL"/>
</dbReference>
<dbReference type="Pfam" id="PF16123">
    <property type="entry name" value="HAGH_C"/>
    <property type="match status" value="1"/>
</dbReference>
<proteinExistence type="inferred from homology"/>
<keyword evidence="5 7" id="KW-0378">Hydrolase</keyword>
<feature type="binding site" evidence="7">
    <location>
        <position position="136"/>
    </location>
    <ligand>
        <name>Zn(2+)</name>
        <dbReference type="ChEBI" id="CHEBI:29105"/>
        <label>2</label>
    </ligand>
</feature>
<dbReference type="PATRIC" id="fig|626887.3.peg.4486"/>
<dbReference type="HOGENOM" id="CLU_030571_4_1_6"/>
<feature type="binding site" evidence="7">
    <location>
        <position position="57"/>
    </location>
    <ligand>
        <name>Zn(2+)</name>
        <dbReference type="ChEBI" id="CHEBI:29105"/>
        <label>1</label>
    </ligand>
</feature>
<evidence type="ECO:0000256" key="6">
    <source>
        <dbReference type="ARBA" id="ARBA00022833"/>
    </source>
</evidence>
<dbReference type="Proteomes" id="UP000013165">
    <property type="component" value="Unassembled WGS sequence"/>
</dbReference>
<dbReference type="CDD" id="cd07723">
    <property type="entry name" value="hydroxyacylglutathione_hydrolase_MBL-fold"/>
    <property type="match status" value="1"/>
</dbReference>
<feature type="binding site" evidence="7">
    <location>
        <position position="174"/>
    </location>
    <ligand>
        <name>Zn(2+)</name>
        <dbReference type="ChEBI" id="CHEBI:29105"/>
        <label>2</label>
    </ligand>
</feature>
<feature type="binding site" evidence="7">
    <location>
        <position position="60"/>
    </location>
    <ligand>
        <name>Zn(2+)</name>
        <dbReference type="ChEBI" id="CHEBI:29105"/>
        <label>2</label>
    </ligand>
</feature>
<dbReference type="OrthoDB" id="9802248at2"/>
<dbReference type="HAMAP" id="MF_01374">
    <property type="entry name" value="Glyoxalase_2"/>
    <property type="match status" value="1"/>
</dbReference>
<protein>
    <recommendedName>
        <fullName evidence="7">Hydroxyacylglutathione hydrolase</fullName>
        <ecNumber evidence="7">3.1.2.6</ecNumber>
    </recommendedName>
    <alternativeName>
        <fullName evidence="7">Glyoxalase II</fullName>
        <shortName evidence="7">Glx II</shortName>
    </alternativeName>
</protein>
<comment type="caution">
    <text evidence="9">The sequence shown here is derived from an EMBL/GenBank/DDBJ whole genome shotgun (WGS) entry which is preliminary data.</text>
</comment>
<dbReference type="PANTHER" id="PTHR43705">
    <property type="entry name" value="HYDROXYACYLGLUTATHIONE HYDROLASE"/>
    <property type="match status" value="1"/>
</dbReference>
<evidence type="ECO:0000256" key="2">
    <source>
        <dbReference type="ARBA" id="ARBA00004963"/>
    </source>
</evidence>
<dbReference type="GO" id="GO:0004416">
    <property type="term" value="F:hydroxyacylglutathione hydrolase activity"/>
    <property type="evidence" value="ECO:0007669"/>
    <property type="project" value="UniProtKB-UniRule"/>
</dbReference>
<dbReference type="InterPro" id="IPR050110">
    <property type="entry name" value="Glyoxalase_II_hydrolase"/>
</dbReference>
<dbReference type="Gene3D" id="3.60.15.10">
    <property type="entry name" value="Ribonuclease Z/Hydroxyacylglutathione hydrolase-like"/>
    <property type="match status" value="1"/>
</dbReference>
<evidence type="ECO:0000313" key="9">
    <source>
        <dbReference type="EMBL" id="ENO14196.1"/>
    </source>
</evidence>
<dbReference type="RefSeq" id="WP_004582416.1">
    <property type="nucleotide sequence ID" value="NZ_AP028878.1"/>
</dbReference>
<evidence type="ECO:0000313" key="10">
    <source>
        <dbReference type="Proteomes" id="UP000013165"/>
    </source>
</evidence>
<dbReference type="eggNOG" id="COG0491">
    <property type="taxonomic scope" value="Bacteria"/>
</dbReference>
<keyword evidence="4 7" id="KW-0479">Metal-binding</keyword>
<dbReference type="InterPro" id="IPR001279">
    <property type="entry name" value="Metallo-B-lactamas"/>
</dbReference>
<dbReference type="EC" id="3.1.2.6" evidence="7"/>
<name>N6WRN0_9GAMM</name>
<dbReference type="PIRSF" id="PIRSF005457">
    <property type="entry name" value="Glx"/>
    <property type="match status" value="1"/>
</dbReference>
<feature type="binding site" evidence="7">
    <location>
        <position position="112"/>
    </location>
    <ligand>
        <name>Zn(2+)</name>
        <dbReference type="ChEBI" id="CHEBI:29105"/>
        <label>1</label>
    </ligand>
</feature>
<feature type="binding site" evidence="7">
    <location>
        <position position="55"/>
    </location>
    <ligand>
        <name>Zn(2+)</name>
        <dbReference type="ChEBI" id="CHEBI:29105"/>
        <label>1</label>
    </ligand>
</feature>
<evidence type="ECO:0000256" key="7">
    <source>
        <dbReference type="HAMAP-Rule" id="MF_01374"/>
    </source>
</evidence>
<dbReference type="InterPro" id="IPR036866">
    <property type="entry name" value="RibonucZ/Hydroxyglut_hydro"/>
</dbReference>
<dbReference type="UniPathway" id="UPA00619">
    <property type="reaction ID" value="UER00676"/>
</dbReference>
<dbReference type="SUPFAM" id="SSF56281">
    <property type="entry name" value="Metallo-hydrolase/oxidoreductase"/>
    <property type="match status" value="1"/>
</dbReference>
<comment type="cofactor">
    <cofactor evidence="7">
        <name>Zn(2+)</name>
        <dbReference type="ChEBI" id="CHEBI:29105"/>
    </cofactor>
    <text evidence="7">Binds 2 Zn(2+) ions per subunit.</text>
</comment>